<evidence type="ECO:0000256" key="7">
    <source>
        <dbReference type="PROSITE-ProRule" id="PRU01331"/>
    </source>
</evidence>
<dbReference type="GO" id="GO:0005524">
    <property type="term" value="F:ATP binding"/>
    <property type="evidence" value="ECO:0007669"/>
    <property type="project" value="UniProtKB-KW"/>
</dbReference>
<dbReference type="PANTHER" id="PTHR43785:SF12">
    <property type="entry name" value="TYPE-1 GLUTAMINE SYNTHETASE 2"/>
    <property type="match status" value="1"/>
</dbReference>
<dbReference type="PROSITE" id="PS51987">
    <property type="entry name" value="GS_CATALYTIC"/>
    <property type="match status" value="1"/>
</dbReference>
<dbReference type="Pfam" id="PF00120">
    <property type="entry name" value="Gln-synt_C"/>
    <property type="match status" value="1"/>
</dbReference>
<sequence length="467" mass="49985">MCTVSSPSPRRLASAAALEAKFFPGRNRGHSVKRHPFIMAVCSDFAGQLRGKGFPAEDLADRLAKGVGWTPTNVMINCFGAIPATPFGPRGDLILLPDPGAELKVDFEDGSVPEHFFLGDILDMARAPWSCCTRSYLKQGIERLRAEFGLRLRVAFEHEFYHGGVAERPGGSYGLDAIRKAGDFPHALIAAMAAAGIEPETVLPEYGPCQIEATMHPALALQAADRAAMLRQIVHALAFRQGGWASFSPVVTPGIVGNGVHVHFSLEDEAGRPLSHDPAAPDGVSALASRFIAGILRQGRALCGLTAPSVLSYERLKPNSWSTNVTNLGWRDREAFVRICPVSDVPGEDVSRGFNFEYRAADGAATPHLVLGALIRAGLAGLEAGEPAPPATRDGPGSLSPEDWERQGIRPLPASLAEALDMLEAAGDVLIENAEMRTAYLMHKRGEIAAVEGLELAELAAKYARVY</sequence>
<dbReference type="InterPro" id="IPR008147">
    <property type="entry name" value="Gln_synt_N"/>
</dbReference>
<evidence type="ECO:0000256" key="6">
    <source>
        <dbReference type="ARBA" id="ARBA00023231"/>
    </source>
</evidence>
<comment type="caution">
    <text evidence="11">The sequence shown here is derived from an EMBL/GenBank/DDBJ whole genome shotgun (WGS) entry which is preliminary data.</text>
</comment>
<dbReference type="GO" id="GO:0004356">
    <property type="term" value="F:glutamine synthetase activity"/>
    <property type="evidence" value="ECO:0007669"/>
    <property type="project" value="InterPro"/>
</dbReference>
<dbReference type="GO" id="GO:0006542">
    <property type="term" value="P:glutamine biosynthetic process"/>
    <property type="evidence" value="ECO:0007669"/>
    <property type="project" value="InterPro"/>
</dbReference>
<evidence type="ECO:0000259" key="10">
    <source>
        <dbReference type="PROSITE" id="PS51987"/>
    </source>
</evidence>
<dbReference type="InterPro" id="IPR036651">
    <property type="entry name" value="Gln_synt_N_sf"/>
</dbReference>
<gene>
    <name evidence="11" type="ORF">DKG74_09725</name>
</gene>
<dbReference type="Pfam" id="PF16952">
    <property type="entry name" value="Gln-synt_N_2"/>
    <property type="match status" value="1"/>
</dbReference>
<dbReference type="EMBL" id="QGLE01000004">
    <property type="protein sequence ID" value="PWR24376.1"/>
    <property type="molecule type" value="Genomic_DNA"/>
</dbReference>
<evidence type="ECO:0000313" key="11">
    <source>
        <dbReference type="EMBL" id="PWR24376.1"/>
    </source>
</evidence>
<keyword evidence="12" id="KW-1185">Reference proteome</keyword>
<evidence type="ECO:0000256" key="8">
    <source>
        <dbReference type="RuleBase" id="RU000384"/>
    </source>
</evidence>
<evidence type="ECO:0000256" key="2">
    <source>
        <dbReference type="ARBA" id="ARBA00003117"/>
    </source>
</evidence>
<dbReference type="Gene3D" id="3.30.590.10">
    <property type="entry name" value="Glutamine synthetase/guanido kinase, catalytic domain"/>
    <property type="match status" value="1"/>
</dbReference>
<name>A0A317EDN5_9PROT</name>
<feature type="domain" description="GS catalytic" evidence="10">
    <location>
        <begin position="133"/>
        <end position="467"/>
    </location>
</feature>
<dbReference type="Proteomes" id="UP000245461">
    <property type="component" value="Unassembled WGS sequence"/>
</dbReference>
<evidence type="ECO:0000256" key="9">
    <source>
        <dbReference type="SAM" id="MobiDB-lite"/>
    </source>
</evidence>
<organism evidence="11 12">
    <name type="scientific">Zavarzinia aquatilis</name>
    <dbReference type="NCBI Taxonomy" id="2211142"/>
    <lineage>
        <taxon>Bacteria</taxon>
        <taxon>Pseudomonadati</taxon>
        <taxon>Pseudomonadota</taxon>
        <taxon>Alphaproteobacteria</taxon>
        <taxon>Rhodospirillales</taxon>
        <taxon>Zavarziniaceae</taxon>
        <taxon>Zavarzinia</taxon>
    </lineage>
</organism>
<dbReference type="OrthoDB" id="9807095at2"/>
<keyword evidence="5" id="KW-0067">ATP-binding</keyword>
<dbReference type="AlphaFoldDB" id="A0A317EDN5"/>
<comment type="cofactor">
    <cofactor evidence="1">
        <name>Mg(2+)</name>
        <dbReference type="ChEBI" id="CHEBI:18420"/>
    </cofactor>
</comment>
<proteinExistence type="inferred from homology"/>
<accession>A0A317EDN5</accession>
<evidence type="ECO:0000256" key="1">
    <source>
        <dbReference type="ARBA" id="ARBA00001946"/>
    </source>
</evidence>
<comment type="similarity">
    <text evidence="7 8">Belongs to the glutamine synthetase family.</text>
</comment>
<dbReference type="Gene3D" id="3.10.20.70">
    <property type="entry name" value="Glutamine synthetase, N-terminal domain"/>
    <property type="match status" value="1"/>
</dbReference>
<evidence type="ECO:0000256" key="5">
    <source>
        <dbReference type="ARBA" id="ARBA00022840"/>
    </source>
</evidence>
<evidence type="ECO:0000256" key="3">
    <source>
        <dbReference type="ARBA" id="ARBA00022598"/>
    </source>
</evidence>
<comment type="function">
    <text evidence="2">Catalyzes the ATP-dependent biosynthesis of glutamine from glutamate and ammonia.</text>
</comment>
<dbReference type="InterPro" id="IPR014746">
    <property type="entry name" value="Gln_synth/guanido_kin_cat_dom"/>
</dbReference>
<evidence type="ECO:0000256" key="4">
    <source>
        <dbReference type="ARBA" id="ARBA00022741"/>
    </source>
</evidence>
<reference evidence="11 12" key="1">
    <citation type="submission" date="2018-05" db="EMBL/GenBank/DDBJ databases">
        <title>Zavarzinia sp. HR-AS.</title>
        <authorList>
            <person name="Lee Y."/>
            <person name="Jeon C.O."/>
        </authorList>
    </citation>
    <scope>NUCLEOTIDE SEQUENCE [LARGE SCALE GENOMIC DNA]</scope>
    <source>
        <strain evidence="11 12">HR-AS</strain>
    </source>
</reference>
<dbReference type="PANTHER" id="PTHR43785">
    <property type="entry name" value="GAMMA-GLUTAMYLPUTRESCINE SYNTHETASE"/>
    <property type="match status" value="1"/>
</dbReference>
<dbReference type="SMART" id="SM01230">
    <property type="entry name" value="Gln-synt_C"/>
    <property type="match status" value="1"/>
</dbReference>
<dbReference type="InterPro" id="IPR008146">
    <property type="entry name" value="Gln_synth_cat_dom"/>
</dbReference>
<dbReference type="SUPFAM" id="SSF55931">
    <property type="entry name" value="Glutamine synthetase/guanido kinase"/>
    <property type="match status" value="1"/>
</dbReference>
<keyword evidence="4" id="KW-0547">Nucleotide-binding</keyword>
<feature type="region of interest" description="Disordered" evidence="9">
    <location>
        <begin position="385"/>
        <end position="405"/>
    </location>
</feature>
<evidence type="ECO:0000313" key="12">
    <source>
        <dbReference type="Proteomes" id="UP000245461"/>
    </source>
</evidence>
<keyword evidence="6" id="KW-0535">Nitrogen fixation</keyword>
<protein>
    <submittedName>
        <fullName evidence="11">Glutamine synthetase</fullName>
    </submittedName>
</protein>
<keyword evidence="3" id="KW-0436">Ligase</keyword>